<comment type="caution">
    <text evidence="3">The sequence shown here is derived from an EMBL/GenBank/DDBJ whole genome shotgun (WGS) entry which is preliminary data.</text>
</comment>
<dbReference type="EMBL" id="MU620893">
    <property type="protein sequence ID" value="KAI8584280.1"/>
    <property type="molecule type" value="Genomic_DNA"/>
</dbReference>
<dbReference type="Proteomes" id="UP001206595">
    <property type="component" value="Unassembled WGS sequence"/>
</dbReference>
<name>A0AAD5HH84_UMBRA</name>
<gene>
    <name evidence="3" type="ORF">K450DRAFT_219075</name>
</gene>
<proteinExistence type="predicted"/>
<feature type="compositionally biased region" description="Low complexity" evidence="1">
    <location>
        <begin position="156"/>
        <end position="169"/>
    </location>
</feature>
<keyword evidence="4" id="KW-1185">Reference proteome</keyword>
<evidence type="ECO:0000313" key="3">
    <source>
        <dbReference type="EMBL" id="KAI8584280.1"/>
    </source>
</evidence>
<reference evidence="3" key="2">
    <citation type="journal article" date="2022" name="Proc. Natl. Acad. Sci. U.S.A.">
        <title>Diploid-dominant life cycles characterize the early evolution of Fungi.</title>
        <authorList>
            <person name="Amses K.R."/>
            <person name="Simmons D.R."/>
            <person name="Longcore J.E."/>
            <person name="Mondo S.J."/>
            <person name="Seto K."/>
            <person name="Jeronimo G.H."/>
            <person name="Bonds A.E."/>
            <person name="Quandt C.A."/>
            <person name="Davis W.J."/>
            <person name="Chang Y."/>
            <person name="Federici B.A."/>
            <person name="Kuo A."/>
            <person name="LaButti K."/>
            <person name="Pangilinan J."/>
            <person name="Andreopoulos W."/>
            <person name="Tritt A."/>
            <person name="Riley R."/>
            <person name="Hundley H."/>
            <person name="Johnson J."/>
            <person name="Lipzen A."/>
            <person name="Barry K."/>
            <person name="Lang B.F."/>
            <person name="Cuomo C.A."/>
            <person name="Buchler N.E."/>
            <person name="Grigoriev I.V."/>
            <person name="Spatafora J.W."/>
            <person name="Stajich J.E."/>
            <person name="James T.Y."/>
        </authorList>
    </citation>
    <scope>NUCLEOTIDE SEQUENCE</scope>
    <source>
        <strain evidence="3">AG</strain>
    </source>
</reference>
<dbReference type="RefSeq" id="XP_051449284.1">
    <property type="nucleotide sequence ID" value="XM_051585306.1"/>
</dbReference>
<keyword evidence="2" id="KW-0472">Membrane</keyword>
<sequence length="212" mass="23755">MLAEANVWTNLTLYELEAPNVCSQMNDCSSCTQNDQCGYCVLSQTCVPGNWLGPSDIEACSGGRLQYYYGQCAVSHKPILIAATSLASIIVFTLFIIFFRCCFRSRNSEYRPLLPSSGSGLVRRSSTFYQFNRNVPGSRRKPSLTERPWPNAKTLSSNTSPSTSSQSRPQNDDDANVSQDVDTPPPPNDYKAIKWDERRKELLKKYGKSPDR</sequence>
<keyword evidence="2" id="KW-0812">Transmembrane</keyword>
<keyword evidence="2" id="KW-1133">Transmembrane helix</keyword>
<dbReference type="GeneID" id="75910654"/>
<evidence type="ECO:0008006" key="5">
    <source>
        <dbReference type="Google" id="ProtNLM"/>
    </source>
</evidence>
<dbReference type="AlphaFoldDB" id="A0AAD5HH84"/>
<organism evidence="3 4">
    <name type="scientific">Umbelopsis ramanniana AG</name>
    <dbReference type="NCBI Taxonomy" id="1314678"/>
    <lineage>
        <taxon>Eukaryota</taxon>
        <taxon>Fungi</taxon>
        <taxon>Fungi incertae sedis</taxon>
        <taxon>Mucoromycota</taxon>
        <taxon>Mucoromycotina</taxon>
        <taxon>Umbelopsidomycetes</taxon>
        <taxon>Umbelopsidales</taxon>
        <taxon>Umbelopsidaceae</taxon>
        <taxon>Umbelopsis</taxon>
    </lineage>
</organism>
<evidence type="ECO:0000256" key="2">
    <source>
        <dbReference type="SAM" id="Phobius"/>
    </source>
</evidence>
<evidence type="ECO:0000256" key="1">
    <source>
        <dbReference type="SAM" id="MobiDB-lite"/>
    </source>
</evidence>
<feature type="region of interest" description="Disordered" evidence="1">
    <location>
        <begin position="132"/>
        <end position="196"/>
    </location>
</feature>
<reference evidence="3" key="1">
    <citation type="submission" date="2021-06" db="EMBL/GenBank/DDBJ databases">
        <authorList>
            <consortium name="DOE Joint Genome Institute"/>
            <person name="Mondo S.J."/>
            <person name="Amses K.R."/>
            <person name="Simmons D.R."/>
            <person name="Longcore J.E."/>
            <person name="Seto K."/>
            <person name="Alves G.H."/>
            <person name="Bonds A.E."/>
            <person name="Quandt C.A."/>
            <person name="Davis W.J."/>
            <person name="Chang Y."/>
            <person name="Letcher P.M."/>
            <person name="Powell M.J."/>
            <person name="Kuo A."/>
            <person name="Labutti K."/>
            <person name="Pangilinan J."/>
            <person name="Andreopoulos W."/>
            <person name="Tritt A."/>
            <person name="Riley R."/>
            <person name="Hundley H."/>
            <person name="Johnson J."/>
            <person name="Lipzen A."/>
            <person name="Barry K."/>
            <person name="Berbee M.L."/>
            <person name="Buchler N.E."/>
            <person name="Grigoriev I.V."/>
            <person name="Spatafora J.W."/>
            <person name="Stajich J.E."/>
            <person name="James T.Y."/>
        </authorList>
    </citation>
    <scope>NUCLEOTIDE SEQUENCE</scope>
    <source>
        <strain evidence="3">AG</strain>
    </source>
</reference>
<feature type="transmembrane region" description="Helical" evidence="2">
    <location>
        <begin position="79"/>
        <end position="103"/>
    </location>
</feature>
<accession>A0AAD5HH84</accession>
<evidence type="ECO:0000313" key="4">
    <source>
        <dbReference type="Proteomes" id="UP001206595"/>
    </source>
</evidence>
<protein>
    <recommendedName>
        <fullName evidence="5">PSI domain-containing protein</fullName>
    </recommendedName>
</protein>